<reference evidence="3" key="1">
    <citation type="submission" date="2016-10" db="EMBL/GenBank/DDBJ databases">
        <authorList>
            <person name="Varghese N."/>
            <person name="Submissions S."/>
        </authorList>
    </citation>
    <scope>NUCLEOTIDE SEQUENCE [LARGE SCALE GENOMIC DNA]</scope>
    <source>
        <strain evidence="3">DSM 15310</strain>
    </source>
</reference>
<evidence type="ECO:0000256" key="1">
    <source>
        <dbReference type="SAM" id="MobiDB-lite"/>
    </source>
</evidence>
<name>A0A1I0J1E6_9BACT</name>
<feature type="compositionally biased region" description="Polar residues" evidence="1">
    <location>
        <begin position="44"/>
        <end position="58"/>
    </location>
</feature>
<organism evidence="2 3">
    <name type="scientific">Hymenobacter actinosclerus</name>
    <dbReference type="NCBI Taxonomy" id="82805"/>
    <lineage>
        <taxon>Bacteria</taxon>
        <taxon>Pseudomonadati</taxon>
        <taxon>Bacteroidota</taxon>
        <taxon>Cytophagia</taxon>
        <taxon>Cytophagales</taxon>
        <taxon>Hymenobacteraceae</taxon>
        <taxon>Hymenobacter</taxon>
    </lineage>
</organism>
<dbReference type="Proteomes" id="UP000198697">
    <property type="component" value="Unassembled WGS sequence"/>
</dbReference>
<keyword evidence="3" id="KW-1185">Reference proteome</keyword>
<sequence length="72" mass="7218">MKVLVFPALLAIAIITGPPKPGTNPTSVPQANASLTVANAAPEKTTQLPANDAATSTKDAVGQLPRQAAATK</sequence>
<accession>A0A1I0J1E6</accession>
<dbReference type="AlphaFoldDB" id="A0A1I0J1E6"/>
<dbReference type="EMBL" id="FOHS01000006">
    <property type="protein sequence ID" value="SEU03485.1"/>
    <property type="molecule type" value="Genomic_DNA"/>
</dbReference>
<proteinExistence type="predicted"/>
<evidence type="ECO:0000313" key="2">
    <source>
        <dbReference type="EMBL" id="SEU03485.1"/>
    </source>
</evidence>
<protein>
    <submittedName>
        <fullName evidence="2">Uncharacterized protein</fullName>
    </submittedName>
</protein>
<feature type="region of interest" description="Disordered" evidence="1">
    <location>
        <begin position="43"/>
        <end position="72"/>
    </location>
</feature>
<dbReference type="OrthoDB" id="881171at2"/>
<dbReference type="RefSeq" id="WP_092774105.1">
    <property type="nucleotide sequence ID" value="NZ_FOHS01000006.1"/>
</dbReference>
<gene>
    <name evidence="2" type="ORF">SAMN04487998_3595</name>
</gene>
<evidence type="ECO:0000313" key="3">
    <source>
        <dbReference type="Proteomes" id="UP000198697"/>
    </source>
</evidence>